<name>A0ABW0JEY0_9BURK</name>
<feature type="region of interest" description="Disordered" evidence="1">
    <location>
        <begin position="365"/>
        <end position="386"/>
    </location>
</feature>
<dbReference type="Gene3D" id="4.10.220.110">
    <property type="match status" value="1"/>
</dbReference>
<dbReference type="Pfam" id="PF05954">
    <property type="entry name" value="Phage_GPD"/>
    <property type="match status" value="1"/>
</dbReference>
<feature type="compositionally biased region" description="Polar residues" evidence="1">
    <location>
        <begin position="374"/>
        <end position="386"/>
    </location>
</feature>
<sequence length="386" mass="41954">MDAINDLAPVAAAAVPAPVFVLMYEQKDITNDVTPYVISVSYTDYLDGQSDELDVELEDTDDRWRNAWYPGKGDTLSLKIGYEGEPLLPCGSFEIDEIEFADPPSTVTIRGLATSVKKSVRTRQPHAYEQTTLAAIADRIARRNHLTLVGTIRDIRLDRVTQFQERDVAFLARLAREYGYVFKITGTKLVFTEHAALREADPVIRLAPSDLTSLRLRDKIKDVYAQAKGAYHDPKTKKAVSNKLVANDDKDGKVAGTSTKPADKPRSGQEASGDTLRLSARSGSKAALQTRTQAALDRANLQQTAGTLTTAGNTRLVAGNTFAFAEYGRLSGTYLIESARHQLNRGGGYTTEIEIKRASLAVKTGKGGKVDAAGTTSAKGKSRNNA</sequence>
<dbReference type="PANTHER" id="PTHR35862">
    <property type="entry name" value="FELS-2 PROPHAGE PROTEIN"/>
    <property type="match status" value="1"/>
</dbReference>
<dbReference type="Proteomes" id="UP001596103">
    <property type="component" value="Unassembled WGS sequence"/>
</dbReference>
<organism evidence="2 3">
    <name type="scientific">Paraburkholderia denitrificans</name>
    <dbReference type="NCBI Taxonomy" id="694025"/>
    <lineage>
        <taxon>Bacteria</taxon>
        <taxon>Pseudomonadati</taxon>
        <taxon>Pseudomonadota</taxon>
        <taxon>Betaproteobacteria</taxon>
        <taxon>Burkholderiales</taxon>
        <taxon>Burkholderiaceae</taxon>
        <taxon>Paraburkholderia</taxon>
    </lineage>
</organism>
<gene>
    <name evidence="2" type="ORF">ACFPTO_23615</name>
</gene>
<comment type="caution">
    <text evidence="2">The sequence shown here is derived from an EMBL/GenBank/DDBJ whole genome shotgun (WGS) entry which is preliminary data.</text>
</comment>
<feature type="region of interest" description="Disordered" evidence="1">
    <location>
        <begin position="232"/>
        <end position="289"/>
    </location>
</feature>
<dbReference type="Gene3D" id="3.55.50.10">
    <property type="entry name" value="Baseplate protein-like domains"/>
    <property type="match status" value="1"/>
</dbReference>
<dbReference type="SUPFAM" id="SSF69279">
    <property type="entry name" value="Phage tail proteins"/>
    <property type="match status" value="1"/>
</dbReference>
<evidence type="ECO:0000256" key="1">
    <source>
        <dbReference type="SAM" id="MobiDB-lite"/>
    </source>
</evidence>
<evidence type="ECO:0000313" key="3">
    <source>
        <dbReference type="Proteomes" id="UP001596103"/>
    </source>
</evidence>
<dbReference type="PANTHER" id="PTHR35862:SF1">
    <property type="entry name" value="FELS-2 PROPHAGE PROTEIN"/>
    <property type="match status" value="1"/>
</dbReference>
<dbReference type="InterPro" id="IPR052726">
    <property type="entry name" value="Phage_Baseplate_Hub"/>
</dbReference>
<keyword evidence="3" id="KW-1185">Reference proteome</keyword>
<reference evidence="3" key="1">
    <citation type="journal article" date="2019" name="Int. J. Syst. Evol. Microbiol.">
        <title>The Global Catalogue of Microorganisms (GCM) 10K type strain sequencing project: providing services to taxonomists for standard genome sequencing and annotation.</title>
        <authorList>
            <consortium name="The Broad Institute Genomics Platform"/>
            <consortium name="The Broad Institute Genome Sequencing Center for Infectious Disease"/>
            <person name="Wu L."/>
            <person name="Ma J."/>
        </authorList>
    </citation>
    <scope>NUCLEOTIDE SEQUENCE [LARGE SCALE GENOMIC DNA]</scope>
    <source>
        <strain evidence="3">CCUG 56042</strain>
    </source>
</reference>
<dbReference type="EMBL" id="JBHSMP010000038">
    <property type="protein sequence ID" value="MFC5431756.1"/>
    <property type="molecule type" value="Genomic_DNA"/>
</dbReference>
<protein>
    <submittedName>
        <fullName evidence="2">Phage late control D family protein</fullName>
    </submittedName>
</protein>
<accession>A0ABW0JEY0</accession>
<proteinExistence type="predicted"/>
<dbReference type="Gene3D" id="2.30.110.50">
    <property type="match status" value="1"/>
</dbReference>
<dbReference type="RefSeq" id="WP_377715229.1">
    <property type="nucleotide sequence ID" value="NZ_JBHSMP010000038.1"/>
</dbReference>
<evidence type="ECO:0000313" key="2">
    <source>
        <dbReference type="EMBL" id="MFC5431756.1"/>
    </source>
</evidence>